<keyword evidence="1" id="KW-0812">Transmembrane</keyword>
<sequence>MQYQIMVSNRYRDKSSVYESFNMMIPTPIEPFDDEIVPSFLIGLTFITASISMLLSLFQLISSVSMYYIVKMDKKFWSKMIGHLQDDCWRSWIHQQQHRSALNEQSKDSRRFATDWNDDGVENRIDSDRSLDDDDEICNEMISHRFRLSHHLLDLLARKQIQNRQGRAVAENTWKAIFFLTDTCLDRHECRFCSIECDLEAKFLYKNLLFNFFSTINQSLGKISMLEYRQSPTTRGLIFFFYSNHRKGFIALWKNNRQIIFYVLSLLFLLIGFSSIFFDVFRNTKKLFQMNRSKSCGYQRFLVLNDSVYVWILFIHYLIYLCFFIYYCLWDNFLQNALIELISNLY</sequence>
<dbReference type="EnsemblMetazoa" id="SSS_6540s_mrna">
    <property type="protein sequence ID" value="KAF7492428.1"/>
    <property type="gene ID" value="SSS_6540"/>
</dbReference>
<protein>
    <submittedName>
        <fullName evidence="2 3">Uncharacterized protein</fullName>
    </submittedName>
</protein>
<keyword evidence="1" id="KW-0472">Membrane</keyword>
<keyword evidence="4" id="KW-1185">Reference proteome</keyword>
<evidence type="ECO:0000256" key="1">
    <source>
        <dbReference type="SAM" id="Phobius"/>
    </source>
</evidence>
<dbReference type="AlphaFoldDB" id="A0A834RF64"/>
<reference evidence="4" key="1">
    <citation type="journal article" date="2020" name="PLoS Negl. Trop. Dis.">
        <title>High-quality nuclear genome for Sarcoptes scabiei-A critical resource for a neglected parasite.</title>
        <authorList>
            <person name="Korhonen P.K."/>
            <person name="Gasser R.B."/>
            <person name="Ma G."/>
            <person name="Wang T."/>
            <person name="Stroehlein A.J."/>
            <person name="Young N.D."/>
            <person name="Ang C.S."/>
            <person name="Fernando D.D."/>
            <person name="Lu H.C."/>
            <person name="Taylor S."/>
            <person name="Reynolds S.L."/>
            <person name="Mofiz E."/>
            <person name="Najaraj S.H."/>
            <person name="Gowda H."/>
            <person name="Madugundu A."/>
            <person name="Renuse S."/>
            <person name="Holt D."/>
            <person name="Pandey A."/>
            <person name="Papenfuss A.T."/>
            <person name="Fischer K."/>
        </authorList>
    </citation>
    <scope>NUCLEOTIDE SEQUENCE [LARGE SCALE GENOMIC DNA]</scope>
</reference>
<feature type="transmembrane region" description="Helical" evidence="1">
    <location>
        <begin position="40"/>
        <end position="70"/>
    </location>
</feature>
<reference evidence="3" key="3">
    <citation type="submission" date="2022-06" db="UniProtKB">
        <authorList>
            <consortium name="EnsemblMetazoa"/>
        </authorList>
    </citation>
    <scope>IDENTIFICATION</scope>
</reference>
<evidence type="ECO:0000313" key="3">
    <source>
        <dbReference type="EnsemblMetazoa" id="KAF7492428.1"/>
    </source>
</evidence>
<evidence type="ECO:0000313" key="2">
    <source>
        <dbReference type="EMBL" id="KAF7492428.1"/>
    </source>
</evidence>
<keyword evidence="1" id="KW-1133">Transmembrane helix</keyword>
<reference evidence="2" key="2">
    <citation type="submission" date="2020-01" db="EMBL/GenBank/DDBJ databases">
        <authorList>
            <person name="Korhonen P.K.K."/>
            <person name="Guangxu M.G."/>
            <person name="Wang T.W."/>
            <person name="Stroehlein A.J.S."/>
            <person name="Young N.D."/>
            <person name="Ang C.-S.A."/>
            <person name="Fernando D.W.F."/>
            <person name="Lu H.L."/>
            <person name="Taylor S.T."/>
            <person name="Ehtesham M.E.M."/>
            <person name="Najaraj S.H.N."/>
            <person name="Harsha G.H.G."/>
            <person name="Madugundu A.M."/>
            <person name="Renuse S.R."/>
            <person name="Holt D.H."/>
            <person name="Pandey A.P."/>
            <person name="Papenfuss A.P."/>
            <person name="Gasser R.B.G."/>
            <person name="Fischer K.F."/>
        </authorList>
    </citation>
    <scope>NUCLEOTIDE SEQUENCE</scope>
    <source>
        <strain evidence="2">SSS_KF_BRIS2020</strain>
    </source>
</reference>
<evidence type="ECO:0000313" key="4">
    <source>
        <dbReference type="Proteomes" id="UP000070412"/>
    </source>
</evidence>
<dbReference type="Proteomes" id="UP000070412">
    <property type="component" value="Unassembled WGS sequence"/>
</dbReference>
<gene>
    <name evidence="2" type="ORF">SSS_6540</name>
</gene>
<organism evidence="2">
    <name type="scientific">Sarcoptes scabiei</name>
    <name type="common">Itch mite</name>
    <name type="synonym">Acarus scabiei</name>
    <dbReference type="NCBI Taxonomy" id="52283"/>
    <lineage>
        <taxon>Eukaryota</taxon>
        <taxon>Metazoa</taxon>
        <taxon>Ecdysozoa</taxon>
        <taxon>Arthropoda</taxon>
        <taxon>Chelicerata</taxon>
        <taxon>Arachnida</taxon>
        <taxon>Acari</taxon>
        <taxon>Acariformes</taxon>
        <taxon>Sarcoptiformes</taxon>
        <taxon>Astigmata</taxon>
        <taxon>Psoroptidia</taxon>
        <taxon>Sarcoptoidea</taxon>
        <taxon>Sarcoptidae</taxon>
        <taxon>Sarcoptinae</taxon>
        <taxon>Sarcoptes</taxon>
    </lineage>
</organism>
<feature type="transmembrane region" description="Helical" evidence="1">
    <location>
        <begin position="308"/>
        <end position="329"/>
    </location>
</feature>
<proteinExistence type="predicted"/>
<name>A0A834RF64_SARSC</name>
<accession>A0A834RF64</accession>
<feature type="transmembrane region" description="Helical" evidence="1">
    <location>
        <begin position="259"/>
        <end position="278"/>
    </location>
</feature>
<dbReference type="EMBL" id="WVUK01000056">
    <property type="protein sequence ID" value="KAF7492428.1"/>
    <property type="molecule type" value="Genomic_DNA"/>
</dbReference>
<dbReference type="OrthoDB" id="10671326at2759"/>